<dbReference type="Gene3D" id="3.90.550.10">
    <property type="entry name" value="Spore Coat Polysaccharide Biosynthesis Protein SpsA, Chain A"/>
    <property type="match status" value="1"/>
</dbReference>
<reference evidence="3" key="1">
    <citation type="submission" date="2019-08" db="EMBL/GenBank/DDBJ databases">
        <title>Seonamhaeicola sediminis sp. nov., isolated from marine sediment.</title>
        <authorList>
            <person name="Cao W.R."/>
        </authorList>
    </citation>
    <scope>NUCLEOTIDE SEQUENCE [LARGE SCALE GENOMIC DNA]</scope>
    <source>
        <strain evidence="3">Gy8</strain>
    </source>
</reference>
<dbReference type="AlphaFoldDB" id="A0A5C7AUH9"/>
<comment type="caution">
    <text evidence="2">The sequence shown here is derived from an EMBL/GenBank/DDBJ whole genome shotgun (WGS) entry which is preliminary data.</text>
</comment>
<dbReference type="SUPFAM" id="SSF53448">
    <property type="entry name" value="Nucleotide-diphospho-sugar transferases"/>
    <property type="match status" value="1"/>
</dbReference>
<dbReference type="PANTHER" id="PTHR43777">
    <property type="entry name" value="MOLYBDENUM COFACTOR CYTIDYLYLTRANSFERASE"/>
    <property type="match status" value="1"/>
</dbReference>
<accession>A0A5C7AUH9</accession>
<feature type="domain" description="MobA-like NTP transferase" evidence="1">
    <location>
        <begin position="12"/>
        <end position="173"/>
    </location>
</feature>
<dbReference type="InterPro" id="IPR029044">
    <property type="entry name" value="Nucleotide-diphossugar_trans"/>
</dbReference>
<dbReference type="Pfam" id="PF12804">
    <property type="entry name" value="NTP_transf_3"/>
    <property type="match status" value="1"/>
</dbReference>
<organism evidence="2 3">
    <name type="scientific">Seonamhaeicola algicola</name>
    <dbReference type="NCBI Taxonomy" id="1719036"/>
    <lineage>
        <taxon>Bacteria</taxon>
        <taxon>Pseudomonadati</taxon>
        <taxon>Bacteroidota</taxon>
        <taxon>Flavobacteriia</taxon>
        <taxon>Flavobacteriales</taxon>
        <taxon>Flavobacteriaceae</taxon>
    </lineage>
</organism>
<dbReference type="EMBL" id="VOSC01000025">
    <property type="protein sequence ID" value="TXE10165.1"/>
    <property type="molecule type" value="Genomic_DNA"/>
</dbReference>
<evidence type="ECO:0000313" key="2">
    <source>
        <dbReference type="EMBL" id="TXE10165.1"/>
    </source>
</evidence>
<dbReference type="OrthoDB" id="9779263at2"/>
<gene>
    <name evidence="2" type="ORF">FUA26_11890</name>
</gene>
<sequence>MVNYTAKVTVSVIILAAGNASRMGKPKQLLPFKNATLLEHAISQALNSKIKEVYCILGANSQNIKKTVSSSQITFIDNPKWKEGLSTSIVKGINYLETLEKQLDAVLIMLCDQPFVNVNYIDLLVNTFASNPDSIIASNYGGKHGVPAIFPKKAFQYLTNLKGDKGAKDVLNNSIFNVISVTPKSEEVLTDIDTPEDYESLNKN</sequence>
<dbReference type="InterPro" id="IPR025877">
    <property type="entry name" value="MobA-like_NTP_Trfase"/>
</dbReference>
<dbReference type="PANTHER" id="PTHR43777:SF1">
    <property type="entry name" value="MOLYBDENUM COFACTOR CYTIDYLYLTRANSFERASE"/>
    <property type="match status" value="1"/>
</dbReference>
<keyword evidence="3" id="KW-1185">Reference proteome</keyword>
<evidence type="ECO:0000259" key="1">
    <source>
        <dbReference type="Pfam" id="PF12804"/>
    </source>
</evidence>
<keyword evidence="2" id="KW-0808">Transferase</keyword>
<dbReference type="GO" id="GO:0016779">
    <property type="term" value="F:nucleotidyltransferase activity"/>
    <property type="evidence" value="ECO:0007669"/>
    <property type="project" value="UniProtKB-ARBA"/>
</dbReference>
<protein>
    <submittedName>
        <fullName evidence="2">Nucleotidyltransferase family protein</fullName>
    </submittedName>
</protein>
<evidence type="ECO:0000313" key="3">
    <source>
        <dbReference type="Proteomes" id="UP000321790"/>
    </source>
</evidence>
<proteinExistence type="predicted"/>
<dbReference type="Proteomes" id="UP000321790">
    <property type="component" value="Unassembled WGS sequence"/>
</dbReference>
<name>A0A5C7AUH9_9FLAO</name>
<dbReference type="CDD" id="cd04182">
    <property type="entry name" value="GT_2_like_f"/>
    <property type="match status" value="1"/>
</dbReference>